<evidence type="ECO:0000313" key="3">
    <source>
        <dbReference type="EMBL" id="AHC16546.1"/>
    </source>
</evidence>
<dbReference type="GO" id="GO:0009103">
    <property type="term" value="P:lipopolysaccharide biosynthetic process"/>
    <property type="evidence" value="ECO:0007669"/>
    <property type="project" value="TreeGrafter"/>
</dbReference>
<evidence type="ECO:0000259" key="2">
    <source>
        <dbReference type="Pfam" id="PF00534"/>
    </source>
</evidence>
<dbReference type="SUPFAM" id="SSF53756">
    <property type="entry name" value="UDP-Glycosyltransferase/glycogen phosphorylase"/>
    <property type="match status" value="1"/>
</dbReference>
<keyword evidence="4" id="KW-1185">Reference proteome</keyword>
<dbReference type="eggNOG" id="COG0438">
    <property type="taxonomic scope" value="Bacteria"/>
</dbReference>
<dbReference type="CDD" id="cd03801">
    <property type="entry name" value="GT4_PimA-like"/>
    <property type="match status" value="1"/>
</dbReference>
<dbReference type="GO" id="GO:0016757">
    <property type="term" value="F:glycosyltransferase activity"/>
    <property type="evidence" value="ECO:0007669"/>
    <property type="project" value="InterPro"/>
</dbReference>
<dbReference type="RefSeq" id="WP_024269442.1">
    <property type="nucleotide sequence ID" value="NC_023035.1"/>
</dbReference>
<proteinExistence type="predicted"/>
<dbReference type="STRING" id="1307761.L21SP2_3206"/>
<keyword evidence="1 3" id="KW-0808">Transferase</keyword>
<dbReference type="EMBL" id="CP006939">
    <property type="protein sequence ID" value="AHC16546.1"/>
    <property type="molecule type" value="Genomic_DNA"/>
</dbReference>
<feature type="domain" description="Glycosyl transferase family 1" evidence="2">
    <location>
        <begin position="315"/>
        <end position="400"/>
    </location>
</feature>
<evidence type="ECO:0000313" key="4">
    <source>
        <dbReference type="Proteomes" id="UP000018680"/>
    </source>
</evidence>
<dbReference type="PATRIC" id="fig|1307761.3.peg.3194"/>
<dbReference type="Proteomes" id="UP000018680">
    <property type="component" value="Chromosome"/>
</dbReference>
<dbReference type="Pfam" id="PF00534">
    <property type="entry name" value="Glycos_transf_1"/>
    <property type="match status" value="1"/>
</dbReference>
<sequence length="429" mass="49466">MYVRGLSSEVKNVGFISTRFQGTDGVSLETDKWITVLEGMGFDCFFFAGLSDWDPERTMVAPEAFWEHPDVAEVQREVFGTTRRDESITGRIHYLRRLLKVQIYEFIRRFDIHILIVENALAIPMNVPLGLAITEVIAETGIPSIGHHHDFYWERPRFLVNSIPEYISMAFPPKMHSMAHVVINSEARKSMSYRRGLSSVVIPNVHDYHSAAPGIDEYNKDFRKAIGVADDDILILQPTRIVARKGIEHAIELVNRMKNPKAKLLISHKAKDEGKEYYERIVDYAKLMNVDLIIRPDIVGAERGKNSDGHKMYSLWDIYPHADFVTYPSTYEGFGNAFLEAIYFRKPLMVNRYSIFIQDIEPLGFDAIVMDTYITDREVQQVNDVLNKPEKTRAMVDKNYELAKEYFSYNILEQKLRTVLLNFGIVGHE</sequence>
<dbReference type="Gene3D" id="3.40.50.2000">
    <property type="entry name" value="Glycogen Phosphorylase B"/>
    <property type="match status" value="1"/>
</dbReference>
<dbReference type="InterPro" id="IPR001296">
    <property type="entry name" value="Glyco_trans_1"/>
</dbReference>
<evidence type="ECO:0000256" key="1">
    <source>
        <dbReference type="ARBA" id="ARBA00022679"/>
    </source>
</evidence>
<dbReference type="KEGG" id="slr:L21SP2_3206"/>
<dbReference type="PANTHER" id="PTHR46401">
    <property type="entry name" value="GLYCOSYLTRANSFERASE WBBK-RELATED"/>
    <property type="match status" value="1"/>
</dbReference>
<protein>
    <submittedName>
        <fullName evidence="3">Glycosyl transferase group 1</fullName>
    </submittedName>
</protein>
<dbReference type="PANTHER" id="PTHR46401:SF2">
    <property type="entry name" value="GLYCOSYLTRANSFERASE WBBK-RELATED"/>
    <property type="match status" value="1"/>
</dbReference>
<dbReference type="AlphaFoldDB" id="V5WNH1"/>
<dbReference type="OrthoDB" id="9762705at2"/>
<dbReference type="HOGENOM" id="CLU_645170_0_0_12"/>
<gene>
    <name evidence="3" type="ORF">L21SP2_3206</name>
</gene>
<reference evidence="3 4" key="1">
    <citation type="journal article" date="2015" name="Stand. Genomic Sci.">
        <title>Complete genome sequence and description of Salinispira pacifica gen. nov., sp. nov., a novel spirochaete isolated form a hypersaline microbial mat.</title>
        <authorList>
            <person name="Ben Hania W."/>
            <person name="Joseph M."/>
            <person name="Schumann P."/>
            <person name="Bunk B."/>
            <person name="Fiebig A."/>
            <person name="Sproer C."/>
            <person name="Klenk H.P."/>
            <person name="Fardeau M.L."/>
            <person name="Spring S."/>
        </authorList>
    </citation>
    <scope>NUCLEOTIDE SEQUENCE [LARGE SCALE GENOMIC DNA]</scope>
    <source>
        <strain evidence="3 4">L21-RPul-D2</strain>
    </source>
</reference>
<accession>V5WNH1</accession>
<name>V5WNH1_9SPIO</name>
<organism evidence="3 4">
    <name type="scientific">Salinispira pacifica</name>
    <dbReference type="NCBI Taxonomy" id="1307761"/>
    <lineage>
        <taxon>Bacteria</taxon>
        <taxon>Pseudomonadati</taxon>
        <taxon>Spirochaetota</taxon>
        <taxon>Spirochaetia</taxon>
        <taxon>Spirochaetales</taxon>
        <taxon>Spirochaetaceae</taxon>
        <taxon>Salinispira</taxon>
    </lineage>
</organism>